<dbReference type="EMBL" id="JBHTJW010000002">
    <property type="protein sequence ID" value="MFD0929395.1"/>
    <property type="molecule type" value="Genomic_DNA"/>
</dbReference>
<gene>
    <name evidence="1" type="ORF">ACFQ1T_06335</name>
</gene>
<organism evidence="1 2">
    <name type="scientific">Methylophilus glucosoxydans</name>
    <dbReference type="NCBI Taxonomy" id="752553"/>
    <lineage>
        <taxon>Bacteria</taxon>
        <taxon>Pseudomonadati</taxon>
        <taxon>Pseudomonadota</taxon>
        <taxon>Betaproteobacteria</taxon>
        <taxon>Nitrosomonadales</taxon>
        <taxon>Methylophilaceae</taxon>
        <taxon>Methylophilus</taxon>
    </lineage>
</organism>
<protein>
    <submittedName>
        <fullName evidence="1">Uncharacterized protein</fullName>
    </submittedName>
</protein>
<reference evidence="2" key="1">
    <citation type="journal article" date="2019" name="Int. J. Syst. Evol. Microbiol.">
        <title>The Global Catalogue of Microorganisms (GCM) 10K type strain sequencing project: providing services to taxonomists for standard genome sequencing and annotation.</title>
        <authorList>
            <consortium name="The Broad Institute Genomics Platform"/>
            <consortium name="The Broad Institute Genome Sequencing Center for Infectious Disease"/>
            <person name="Wu L."/>
            <person name="Ma J."/>
        </authorList>
    </citation>
    <scope>NUCLEOTIDE SEQUENCE [LARGE SCALE GENOMIC DNA]</scope>
    <source>
        <strain evidence="2">CCUG 59685</strain>
    </source>
</reference>
<comment type="caution">
    <text evidence="1">The sequence shown here is derived from an EMBL/GenBank/DDBJ whole genome shotgun (WGS) entry which is preliminary data.</text>
</comment>
<name>A0ABW3GFQ9_9PROT</name>
<sequence length="209" mass="23746">MALALFLFMLPEAKKLKFGQLFEYEARVKEIKEEVKQFKDETRSTLAAYTSLVSAISNTVSQTINVNLPSRSETTQAKEDLDTTLKTKTGKSEIEEQIEQFLASEGNDLNYALAKLRMQLEKELRRILDKEPSAPLTPERNTKFLSTRSLFLQFVGQFPNYQGIEGSFDYVLKICNAAIHGQYIPEGYAHEALSMGFRMLAELKSINET</sequence>
<proteinExistence type="predicted"/>
<evidence type="ECO:0000313" key="1">
    <source>
        <dbReference type="EMBL" id="MFD0929395.1"/>
    </source>
</evidence>
<dbReference type="Proteomes" id="UP001597106">
    <property type="component" value="Unassembled WGS sequence"/>
</dbReference>
<accession>A0ABW3GFQ9</accession>
<dbReference type="RefSeq" id="WP_275356175.1">
    <property type="nucleotide sequence ID" value="NZ_JBHTJW010000002.1"/>
</dbReference>
<evidence type="ECO:0000313" key="2">
    <source>
        <dbReference type="Proteomes" id="UP001597106"/>
    </source>
</evidence>
<keyword evidence="2" id="KW-1185">Reference proteome</keyword>